<name>A0A1V9ZB80_ACHHY</name>
<dbReference type="OrthoDB" id="412788at2759"/>
<comment type="similarity">
    <text evidence="1">Belongs to the asaB hydroxylase/desaturase family.</text>
</comment>
<evidence type="ECO:0000313" key="2">
    <source>
        <dbReference type="EMBL" id="OQR95255.1"/>
    </source>
</evidence>
<dbReference type="PANTHER" id="PTHR34598:SF3">
    <property type="entry name" value="OXIDOREDUCTASE AN1597"/>
    <property type="match status" value="1"/>
</dbReference>
<proteinExistence type="inferred from homology"/>
<accession>A0A1V9ZB80</accession>
<dbReference type="Proteomes" id="UP000243579">
    <property type="component" value="Unassembled WGS sequence"/>
</dbReference>
<dbReference type="NCBIfam" id="NF041278">
    <property type="entry name" value="CmcJ_NvfI_EfuI"/>
    <property type="match status" value="1"/>
</dbReference>
<gene>
    <name evidence="2" type="ORF">ACHHYP_00179</name>
</gene>
<sequence length="285" mass="31540">MSFDGPVTATLRFYSHTTDGDEPFSRFGGKRGDSLPATNVVSAPSIVALQDMRNNEELFSIDEQGFEAIRGVPSLRCELTDAQGNLCTDGKEGYVKQHVEALVKARFESLTFVDVFKVTFRSADPNDSLKGQRRPSPLVHIDQTTETAAVFTAQLPNVVRAKVVTGEWRLRILSVWQPLVANVEDWPLALAESASCPTSRLLTCETRFPGGTSGAMALVRLADIDTMSWWYWSGMQDDEVLVINNFDSQNSCRCPHTSFRDPRVPSNATAYRKSAEARVLLVTSD</sequence>
<dbReference type="STRING" id="1202772.A0A1V9ZB80"/>
<dbReference type="InterPro" id="IPR044053">
    <property type="entry name" value="AsaB-like"/>
</dbReference>
<keyword evidence="3" id="KW-1185">Reference proteome</keyword>
<comment type="caution">
    <text evidence="2">The sequence shown here is derived from an EMBL/GenBank/DDBJ whole genome shotgun (WGS) entry which is preliminary data.</text>
</comment>
<evidence type="ECO:0000313" key="3">
    <source>
        <dbReference type="Proteomes" id="UP000243579"/>
    </source>
</evidence>
<dbReference type="AlphaFoldDB" id="A0A1V9ZB80"/>
<evidence type="ECO:0000256" key="1">
    <source>
        <dbReference type="ARBA" id="ARBA00023604"/>
    </source>
</evidence>
<protein>
    <submittedName>
        <fullName evidence="2">Uncharacterized protein</fullName>
    </submittedName>
</protein>
<organism evidence="2 3">
    <name type="scientific">Achlya hypogyna</name>
    <name type="common">Oomycete</name>
    <name type="synonym">Protoachlya hypogyna</name>
    <dbReference type="NCBI Taxonomy" id="1202772"/>
    <lineage>
        <taxon>Eukaryota</taxon>
        <taxon>Sar</taxon>
        <taxon>Stramenopiles</taxon>
        <taxon>Oomycota</taxon>
        <taxon>Saprolegniomycetes</taxon>
        <taxon>Saprolegniales</taxon>
        <taxon>Achlyaceae</taxon>
        <taxon>Achlya</taxon>
    </lineage>
</organism>
<dbReference type="EMBL" id="JNBR01000332">
    <property type="protein sequence ID" value="OQR95255.1"/>
    <property type="molecule type" value="Genomic_DNA"/>
</dbReference>
<reference evidence="2 3" key="1">
    <citation type="journal article" date="2014" name="Genome Biol. Evol.">
        <title>The secreted proteins of Achlya hypogyna and Thraustotheca clavata identify the ancestral oomycete secretome and reveal gene acquisitions by horizontal gene transfer.</title>
        <authorList>
            <person name="Misner I."/>
            <person name="Blouin N."/>
            <person name="Leonard G."/>
            <person name="Richards T.A."/>
            <person name="Lane C.E."/>
        </authorList>
    </citation>
    <scope>NUCLEOTIDE SEQUENCE [LARGE SCALE GENOMIC DNA]</scope>
    <source>
        <strain evidence="2 3">ATCC 48635</strain>
    </source>
</reference>
<dbReference type="GO" id="GO:0016491">
    <property type="term" value="F:oxidoreductase activity"/>
    <property type="evidence" value="ECO:0007669"/>
    <property type="project" value="InterPro"/>
</dbReference>
<dbReference type="PANTHER" id="PTHR34598">
    <property type="entry name" value="BLL6449 PROTEIN"/>
    <property type="match status" value="1"/>
</dbReference>